<organism evidence="1">
    <name type="scientific">Arundo donax</name>
    <name type="common">Giant reed</name>
    <name type="synonym">Donax arundinaceus</name>
    <dbReference type="NCBI Taxonomy" id="35708"/>
    <lineage>
        <taxon>Eukaryota</taxon>
        <taxon>Viridiplantae</taxon>
        <taxon>Streptophyta</taxon>
        <taxon>Embryophyta</taxon>
        <taxon>Tracheophyta</taxon>
        <taxon>Spermatophyta</taxon>
        <taxon>Magnoliopsida</taxon>
        <taxon>Liliopsida</taxon>
        <taxon>Poales</taxon>
        <taxon>Poaceae</taxon>
        <taxon>PACMAD clade</taxon>
        <taxon>Arundinoideae</taxon>
        <taxon>Arundineae</taxon>
        <taxon>Arundo</taxon>
    </lineage>
</organism>
<name>A0A0A9BI92_ARUDO</name>
<reference evidence="1" key="2">
    <citation type="journal article" date="2015" name="Data Brief">
        <title>Shoot transcriptome of the giant reed, Arundo donax.</title>
        <authorList>
            <person name="Barrero R.A."/>
            <person name="Guerrero F.D."/>
            <person name="Moolhuijzen P."/>
            <person name="Goolsby J.A."/>
            <person name="Tidwell J."/>
            <person name="Bellgard S.E."/>
            <person name="Bellgard M.I."/>
        </authorList>
    </citation>
    <scope>NUCLEOTIDE SEQUENCE</scope>
    <source>
        <tissue evidence="1">Shoot tissue taken approximately 20 cm above the soil surface</tissue>
    </source>
</reference>
<evidence type="ECO:0000313" key="1">
    <source>
        <dbReference type="EMBL" id="JAD59007.1"/>
    </source>
</evidence>
<accession>A0A0A9BI92</accession>
<sequence>MLHPNITEFTSTYSWITIL</sequence>
<proteinExistence type="predicted"/>
<dbReference type="AlphaFoldDB" id="A0A0A9BI92"/>
<reference evidence="1" key="1">
    <citation type="submission" date="2014-09" db="EMBL/GenBank/DDBJ databases">
        <authorList>
            <person name="Magalhaes I.L.F."/>
            <person name="Oliveira U."/>
            <person name="Santos F.R."/>
            <person name="Vidigal T.H.D.A."/>
            <person name="Brescovit A.D."/>
            <person name="Santos A.J."/>
        </authorList>
    </citation>
    <scope>NUCLEOTIDE SEQUENCE</scope>
    <source>
        <tissue evidence="1">Shoot tissue taken approximately 20 cm above the soil surface</tissue>
    </source>
</reference>
<dbReference type="EMBL" id="GBRH01238888">
    <property type="protein sequence ID" value="JAD59007.1"/>
    <property type="molecule type" value="Transcribed_RNA"/>
</dbReference>
<protein>
    <submittedName>
        <fullName evidence="1">Uncharacterized protein</fullName>
    </submittedName>
</protein>